<evidence type="ECO:0000313" key="2">
    <source>
        <dbReference type="Proteomes" id="UP000593571"/>
    </source>
</evidence>
<protein>
    <submittedName>
        <fullName evidence="1">Uncharacterized protein</fullName>
    </submittedName>
</protein>
<gene>
    <name evidence="1" type="ORF">HJG63_009482</name>
</gene>
<evidence type="ECO:0000313" key="1">
    <source>
        <dbReference type="EMBL" id="KAF6405173.1"/>
    </source>
</evidence>
<accession>A0A7J8C2T9</accession>
<reference evidence="1 2" key="1">
    <citation type="journal article" date="2020" name="Nature">
        <title>Six reference-quality genomes reveal evolution of bat adaptations.</title>
        <authorList>
            <person name="Jebb D."/>
            <person name="Huang Z."/>
            <person name="Pippel M."/>
            <person name="Hughes G.M."/>
            <person name="Lavrichenko K."/>
            <person name="Devanna P."/>
            <person name="Winkler S."/>
            <person name="Jermiin L.S."/>
            <person name="Skirmuntt E.C."/>
            <person name="Katzourakis A."/>
            <person name="Burkitt-Gray L."/>
            <person name="Ray D.A."/>
            <person name="Sullivan K.A.M."/>
            <person name="Roscito J.G."/>
            <person name="Kirilenko B.M."/>
            <person name="Davalos L.M."/>
            <person name="Corthals A.P."/>
            <person name="Power M.L."/>
            <person name="Jones G."/>
            <person name="Ransome R.D."/>
            <person name="Dechmann D.K.N."/>
            <person name="Locatelli A.G."/>
            <person name="Puechmaille S.J."/>
            <person name="Fedrigo O."/>
            <person name="Jarvis E.D."/>
            <person name="Hiller M."/>
            <person name="Vernes S.C."/>
            <person name="Myers E.W."/>
            <person name="Teeling E.C."/>
        </authorList>
    </citation>
    <scope>NUCLEOTIDE SEQUENCE [LARGE SCALE GENOMIC DNA]</scope>
    <source>
        <strain evidence="1">MRouAeg1</strain>
        <tissue evidence="1">Muscle</tissue>
    </source>
</reference>
<organism evidence="1 2">
    <name type="scientific">Rousettus aegyptiacus</name>
    <name type="common">Egyptian fruit bat</name>
    <name type="synonym">Pteropus aegyptiacus</name>
    <dbReference type="NCBI Taxonomy" id="9407"/>
    <lineage>
        <taxon>Eukaryota</taxon>
        <taxon>Metazoa</taxon>
        <taxon>Chordata</taxon>
        <taxon>Craniata</taxon>
        <taxon>Vertebrata</taxon>
        <taxon>Euteleostomi</taxon>
        <taxon>Mammalia</taxon>
        <taxon>Eutheria</taxon>
        <taxon>Laurasiatheria</taxon>
        <taxon>Chiroptera</taxon>
        <taxon>Yinpterochiroptera</taxon>
        <taxon>Pteropodoidea</taxon>
        <taxon>Pteropodidae</taxon>
        <taxon>Rousettinae</taxon>
        <taxon>Rousettus</taxon>
    </lineage>
</organism>
<dbReference type="Proteomes" id="UP000593571">
    <property type="component" value="Unassembled WGS sequence"/>
</dbReference>
<proteinExistence type="predicted"/>
<name>A0A7J8C2T9_ROUAE</name>
<dbReference type="EMBL" id="JACASE010000015">
    <property type="protein sequence ID" value="KAF6405173.1"/>
    <property type="molecule type" value="Genomic_DNA"/>
</dbReference>
<dbReference type="AlphaFoldDB" id="A0A7J8C2T9"/>
<comment type="caution">
    <text evidence="1">The sequence shown here is derived from an EMBL/GenBank/DDBJ whole genome shotgun (WGS) entry which is preliminary data.</text>
</comment>
<sequence>MMKPVAAWASSSTRAVPGRRMCLLRASEMLILSFVPWTRTPAMKLPPSRNCLTLSILVTSCTVLVPLFSSSRVFLSISWDLNRSLADTCFRSPLNTACEASPSEASTRAVTALTTCRRAVALPDWQSATSSRRLWAVTYSECSRSHRDTVSPLNLPAPTGTFMALRATAVWSSTSSTMSWGSGSSHRPVSASRTQRSLSCWYVTLSRVLGSKKNLLSSPVPVSAWLVCSSRRPSLQAAAWGRRTP</sequence>
<keyword evidence="2" id="KW-1185">Reference proteome</keyword>